<keyword evidence="1" id="KW-0472">Membrane</keyword>
<organism evidence="2">
    <name type="scientific">Rhizophora mucronata</name>
    <name type="common">Asiatic mangrove</name>
    <dbReference type="NCBI Taxonomy" id="61149"/>
    <lineage>
        <taxon>Eukaryota</taxon>
        <taxon>Viridiplantae</taxon>
        <taxon>Streptophyta</taxon>
        <taxon>Embryophyta</taxon>
        <taxon>Tracheophyta</taxon>
        <taxon>Spermatophyta</taxon>
        <taxon>Magnoliopsida</taxon>
        <taxon>eudicotyledons</taxon>
        <taxon>Gunneridae</taxon>
        <taxon>Pentapetalae</taxon>
        <taxon>rosids</taxon>
        <taxon>fabids</taxon>
        <taxon>Malpighiales</taxon>
        <taxon>Rhizophoraceae</taxon>
        <taxon>Rhizophora</taxon>
    </lineage>
</organism>
<keyword evidence="1" id="KW-0812">Transmembrane</keyword>
<accession>A0A2P2N4G6</accession>
<sequence length="57" mass="6375">MAAQGEAEATGQITIYILGSKMVVVLPISELLKKMFVMLPSCSLVVWVLFFIIIFHF</sequence>
<dbReference type="AlphaFoldDB" id="A0A2P2N4G6"/>
<evidence type="ECO:0000256" key="1">
    <source>
        <dbReference type="SAM" id="Phobius"/>
    </source>
</evidence>
<keyword evidence="1" id="KW-1133">Transmembrane helix</keyword>
<evidence type="ECO:0000313" key="2">
    <source>
        <dbReference type="EMBL" id="MBX37306.1"/>
    </source>
</evidence>
<protein>
    <submittedName>
        <fullName evidence="2">Uncharacterized protein</fullName>
    </submittedName>
</protein>
<dbReference type="EMBL" id="GGEC01056822">
    <property type="protein sequence ID" value="MBX37306.1"/>
    <property type="molecule type" value="Transcribed_RNA"/>
</dbReference>
<reference evidence="2" key="1">
    <citation type="submission" date="2018-02" db="EMBL/GenBank/DDBJ databases">
        <title>Rhizophora mucronata_Transcriptome.</title>
        <authorList>
            <person name="Meera S.P."/>
            <person name="Sreeshan A."/>
            <person name="Augustine A."/>
        </authorList>
    </citation>
    <scope>NUCLEOTIDE SEQUENCE</scope>
    <source>
        <tissue evidence="2">Leaf</tissue>
    </source>
</reference>
<feature type="transmembrane region" description="Helical" evidence="1">
    <location>
        <begin position="35"/>
        <end position="55"/>
    </location>
</feature>
<name>A0A2P2N4G6_RHIMU</name>
<proteinExistence type="predicted"/>